<dbReference type="AlphaFoldDB" id="A0A5B9QNN7"/>
<accession>A0A5B9QNN7</accession>
<dbReference type="EMBL" id="CP042914">
    <property type="protein sequence ID" value="QEG39559.1"/>
    <property type="molecule type" value="Genomic_DNA"/>
</dbReference>
<dbReference type="Proteomes" id="UP000325286">
    <property type="component" value="Chromosome"/>
</dbReference>
<name>A0A5B9QNN7_9BACT</name>
<evidence type="ECO:0000256" key="1">
    <source>
        <dbReference type="SAM" id="SignalP"/>
    </source>
</evidence>
<gene>
    <name evidence="2" type="ORF">UC8_15540</name>
</gene>
<organism evidence="2 3">
    <name type="scientific">Roseimaritima ulvae</name>
    <dbReference type="NCBI Taxonomy" id="980254"/>
    <lineage>
        <taxon>Bacteria</taxon>
        <taxon>Pseudomonadati</taxon>
        <taxon>Planctomycetota</taxon>
        <taxon>Planctomycetia</taxon>
        <taxon>Pirellulales</taxon>
        <taxon>Pirellulaceae</taxon>
        <taxon>Roseimaritima</taxon>
    </lineage>
</organism>
<dbReference type="RefSeq" id="WP_068133046.1">
    <property type="nucleotide sequence ID" value="NZ_CP042914.1"/>
</dbReference>
<reference evidence="2 3" key="1">
    <citation type="submission" date="2019-08" db="EMBL/GenBank/DDBJ databases">
        <title>Deep-cultivation of Planctomycetes and their phenomic and genomic characterization uncovers novel biology.</title>
        <authorList>
            <person name="Wiegand S."/>
            <person name="Jogler M."/>
            <person name="Boedeker C."/>
            <person name="Pinto D."/>
            <person name="Vollmers J."/>
            <person name="Rivas-Marin E."/>
            <person name="Kohn T."/>
            <person name="Peeters S.H."/>
            <person name="Heuer A."/>
            <person name="Rast P."/>
            <person name="Oberbeckmann S."/>
            <person name="Bunk B."/>
            <person name="Jeske O."/>
            <person name="Meyerdierks A."/>
            <person name="Storesund J.E."/>
            <person name="Kallscheuer N."/>
            <person name="Luecker S."/>
            <person name="Lage O.M."/>
            <person name="Pohl T."/>
            <person name="Merkel B.J."/>
            <person name="Hornburger P."/>
            <person name="Mueller R.-W."/>
            <person name="Bruemmer F."/>
            <person name="Labrenz M."/>
            <person name="Spormann A.M."/>
            <person name="Op den Camp H."/>
            <person name="Overmann J."/>
            <person name="Amann R."/>
            <person name="Jetten M.S.M."/>
            <person name="Mascher T."/>
            <person name="Medema M.H."/>
            <person name="Devos D.P."/>
            <person name="Kaster A.-K."/>
            <person name="Ovreas L."/>
            <person name="Rohde M."/>
            <person name="Galperin M.Y."/>
            <person name="Jogler C."/>
        </authorList>
    </citation>
    <scope>NUCLEOTIDE SEQUENCE [LARGE SCALE GENOMIC DNA]</scope>
    <source>
        <strain evidence="2 3">UC8</strain>
    </source>
</reference>
<feature type="chain" id="PRO_5022823787" evidence="1">
    <location>
        <begin position="21"/>
        <end position="104"/>
    </location>
</feature>
<sequence length="104" mass="11769" precursor="true">MKRFLMIALAGAALTFFMPAKESKAADIYIGGGHGYGHGGGYYSRRSFGHHRGPYSGYHHSHHDFRLRVAPPYRGPYRSYRPYRGHRGLHLDVGPLHLGIGRHR</sequence>
<proteinExistence type="predicted"/>
<keyword evidence="1" id="KW-0732">Signal</keyword>
<dbReference type="KEGG" id="rul:UC8_15540"/>
<evidence type="ECO:0000313" key="3">
    <source>
        <dbReference type="Proteomes" id="UP000325286"/>
    </source>
</evidence>
<keyword evidence="3" id="KW-1185">Reference proteome</keyword>
<feature type="signal peptide" evidence="1">
    <location>
        <begin position="1"/>
        <end position="20"/>
    </location>
</feature>
<evidence type="ECO:0000313" key="2">
    <source>
        <dbReference type="EMBL" id="QEG39559.1"/>
    </source>
</evidence>
<protein>
    <submittedName>
        <fullName evidence="2">Uncharacterized protein</fullName>
    </submittedName>
</protein>